<keyword evidence="7" id="KW-0067">ATP-binding</keyword>
<evidence type="ECO:0000256" key="5">
    <source>
        <dbReference type="ARBA" id="ARBA00022741"/>
    </source>
</evidence>
<feature type="repeat" description="WD" evidence="8">
    <location>
        <begin position="831"/>
        <end position="866"/>
    </location>
</feature>
<dbReference type="GO" id="GO:0045324">
    <property type="term" value="P:late endosome to vacuole transport"/>
    <property type="evidence" value="ECO:0007669"/>
    <property type="project" value="InterPro"/>
</dbReference>
<feature type="compositionally biased region" description="Low complexity" evidence="9">
    <location>
        <begin position="429"/>
        <end position="442"/>
    </location>
</feature>
<organism evidence="11 12">
    <name type="scientific">Auxenochlorella protothecoides</name>
    <name type="common">Green microalga</name>
    <name type="synonym">Chlorella protothecoides</name>
    <dbReference type="NCBI Taxonomy" id="3075"/>
    <lineage>
        <taxon>Eukaryota</taxon>
        <taxon>Viridiplantae</taxon>
        <taxon>Chlorophyta</taxon>
        <taxon>core chlorophytes</taxon>
        <taxon>Trebouxiophyceae</taxon>
        <taxon>Chlorellales</taxon>
        <taxon>Chlorellaceae</taxon>
        <taxon>Auxenochlorella</taxon>
    </lineage>
</organism>
<keyword evidence="2 8" id="KW-0853">WD repeat</keyword>
<dbReference type="SUPFAM" id="SSF56112">
    <property type="entry name" value="Protein kinase-like (PK-like)"/>
    <property type="match status" value="1"/>
</dbReference>
<keyword evidence="5" id="KW-0547">Nucleotide-binding</keyword>
<dbReference type="InterPro" id="IPR001680">
    <property type="entry name" value="WD40_rpt"/>
</dbReference>
<dbReference type="InterPro" id="IPR011009">
    <property type="entry name" value="Kinase-like_dom_sf"/>
</dbReference>
<dbReference type="STRING" id="3075.A0A087SLB7"/>
<evidence type="ECO:0000256" key="6">
    <source>
        <dbReference type="ARBA" id="ARBA00022777"/>
    </source>
</evidence>
<dbReference type="PANTHER" id="PTHR17583">
    <property type="entry name" value="PHOSPHOINOSITIDE 3-KINASE REGULATORY SUBUNIT 4"/>
    <property type="match status" value="1"/>
</dbReference>
<dbReference type="KEGG" id="apro:F751_2108"/>
<dbReference type="PROSITE" id="PS50011">
    <property type="entry name" value="PROTEIN_KINASE_DOM"/>
    <property type="match status" value="1"/>
</dbReference>
<dbReference type="CDD" id="cd13980">
    <property type="entry name" value="STKc_Vps15"/>
    <property type="match status" value="1"/>
</dbReference>
<proteinExistence type="predicted"/>
<dbReference type="SUPFAM" id="SSF50978">
    <property type="entry name" value="WD40 repeat-like"/>
    <property type="match status" value="1"/>
</dbReference>
<dbReference type="InterPro" id="IPR015943">
    <property type="entry name" value="WD40/YVTN_repeat-like_dom_sf"/>
</dbReference>
<evidence type="ECO:0000256" key="8">
    <source>
        <dbReference type="PROSITE-ProRule" id="PRU00221"/>
    </source>
</evidence>
<evidence type="ECO:0000313" key="11">
    <source>
        <dbReference type="EMBL" id="KFM26521.1"/>
    </source>
</evidence>
<dbReference type="PROSITE" id="PS50082">
    <property type="entry name" value="WD_REPEATS_2"/>
    <property type="match status" value="2"/>
</dbReference>
<keyword evidence="12" id="KW-1185">Reference proteome</keyword>
<dbReference type="GO" id="GO:0004674">
    <property type="term" value="F:protein serine/threonine kinase activity"/>
    <property type="evidence" value="ECO:0007669"/>
    <property type="project" value="InterPro"/>
</dbReference>
<dbReference type="InterPro" id="IPR036322">
    <property type="entry name" value="WD40_repeat_dom_sf"/>
</dbReference>
<dbReference type="GO" id="GO:0016236">
    <property type="term" value="P:macroautophagy"/>
    <property type="evidence" value="ECO:0007669"/>
    <property type="project" value="InterPro"/>
</dbReference>
<protein>
    <recommendedName>
        <fullName evidence="1">non-specific serine/threonine protein kinase</fullName>
        <ecNumber evidence="1">2.7.11.1</ecNumber>
    </recommendedName>
</protein>
<dbReference type="GO" id="GO:0005524">
    <property type="term" value="F:ATP binding"/>
    <property type="evidence" value="ECO:0007669"/>
    <property type="project" value="InterPro"/>
</dbReference>
<feature type="region of interest" description="Disordered" evidence="9">
    <location>
        <begin position="415"/>
        <end position="477"/>
    </location>
</feature>
<dbReference type="GO" id="GO:0034272">
    <property type="term" value="C:phosphatidylinositol 3-kinase complex, class III, type II"/>
    <property type="evidence" value="ECO:0007669"/>
    <property type="project" value="TreeGrafter"/>
</dbReference>
<evidence type="ECO:0000256" key="4">
    <source>
        <dbReference type="ARBA" id="ARBA00022737"/>
    </source>
</evidence>
<dbReference type="GO" id="GO:0006623">
    <property type="term" value="P:protein targeting to vacuole"/>
    <property type="evidence" value="ECO:0007669"/>
    <property type="project" value="TreeGrafter"/>
</dbReference>
<dbReference type="GO" id="GO:0034271">
    <property type="term" value="C:phosphatidylinositol 3-kinase complex, class III, type I"/>
    <property type="evidence" value="ECO:0007669"/>
    <property type="project" value="TreeGrafter"/>
</dbReference>
<evidence type="ECO:0000256" key="2">
    <source>
        <dbReference type="ARBA" id="ARBA00022574"/>
    </source>
</evidence>
<feature type="region of interest" description="Disordered" evidence="9">
    <location>
        <begin position="337"/>
        <end position="399"/>
    </location>
</feature>
<evidence type="ECO:0000256" key="9">
    <source>
        <dbReference type="SAM" id="MobiDB-lite"/>
    </source>
</evidence>
<evidence type="ECO:0000256" key="3">
    <source>
        <dbReference type="ARBA" id="ARBA00022679"/>
    </source>
</evidence>
<dbReference type="InterPro" id="IPR000719">
    <property type="entry name" value="Prot_kinase_dom"/>
</dbReference>
<dbReference type="SMART" id="SM00220">
    <property type="entry name" value="S_TKc"/>
    <property type="match status" value="1"/>
</dbReference>
<dbReference type="GO" id="GO:0071561">
    <property type="term" value="C:nucleus-vacuole junction"/>
    <property type="evidence" value="ECO:0007669"/>
    <property type="project" value="TreeGrafter"/>
</dbReference>
<keyword evidence="4" id="KW-0677">Repeat</keyword>
<evidence type="ECO:0000259" key="10">
    <source>
        <dbReference type="PROSITE" id="PS50011"/>
    </source>
</evidence>
<dbReference type="InterPro" id="IPR045162">
    <property type="entry name" value="Vps15-like"/>
</dbReference>
<dbReference type="Pfam" id="PF00400">
    <property type="entry name" value="WD40"/>
    <property type="match status" value="2"/>
</dbReference>
<dbReference type="Pfam" id="PF00069">
    <property type="entry name" value="Pkinase"/>
    <property type="match status" value="1"/>
</dbReference>
<dbReference type="EMBL" id="KL662129">
    <property type="protein sequence ID" value="KFM26521.1"/>
    <property type="molecule type" value="Genomic_DNA"/>
</dbReference>
<dbReference type="PROSITE" id="PS00108">
    <property type="entry name" value="PROTEIN_KINASE_ST"/>
    <property type="match status" value="1"/>
</dbReference>
<dbReference type="Pfam" id="PF22956">
    <property type="entry name" value="VPS15-like_hel"/>
    <property type="match status" value="1"/>
</dbReference>
<dbReference type="EC" id="2.7.11.1" evidence="1"/>
<dbReference type="GO" id="GO:0005770">
    <property type="term" value="C:late endosome"/>
    <property type="evidence" value="ECO:0007669"/>
    <property type="project" value="TreeGrafter"/>
</dbReference>
<dbReference type="Gene3D" id="1.10.510.10">
    <property type="entry name" value="Transferase(Phosphotransferase) domain 1"/>
    <property type="match status" value="1"/>
</dbReference>
<evidence type="ECO:0000256" key="7">
    <source>
        <dbReference type="ARBA" id="ARBA00022840"/>
    </source>
</evidence>
<evidence type="ECO:0000313" key="12">
    <source>
        <dbReference type="Proteomes" id="UP000028924"/>
    </source>
</evidence>
<accession>A0A087SLB7</accession>
<dbReference type="Proteomes" id="UP000028924">
    <property type="component" value="Unassembled WGS sequence"/>
</dbReference>
<name>A0A087SLB7_AUXPR</name>
<dbReference type="InterPro" id="IPR008271">
    <property type="entry name" value="Ser/Thr_kinase_AS"/>
</dbReference>
<sequence>MGNSQSGATARFSQAEALGELPGVTYKDTLGGGRFLKSSLCLTDDGQSVVAKVYPKESEATLVRMYEERLASIRTAFLSIDYPHVLPMQRIYESDRSVFLVRQYLFANLAQRISTRPFLTAIEKLWIARQLIQAVAQSHAAGVCHGDIKSANFLLTSWHWVFLADHAPYKPVYLPADDPADYSLFFDTDGRRTACIAPERFVDVGHGRPLPPTPPACTPAMDVFSLGCTLAELFLDGQALFTYSRLLAYRAGSFDPGPSLDRMPPGVQDLVAHMLQRDPAARAGAQAYLDGELGRRAFPAWMGDVVHPFFASMLRAPPDERVALACAELPAVHAQLAGRDLPDQTRGGLKPSRSNPNDPAPVPAPAQPGNAGSRGPFPPDPDFGSEGEGERPGRGALPGPKALLEEVQRVAGRLEHGGSAGNTEGRQGGDVAAAAASSEARGPGPGASQCASASHRRPAPGDAPSPPAQQWPGAAPAPAHPAQTLLCVLWCTLLRGARAQDARLTALCALRSAAAACGDDDVRLQRALPALVSAAAEHGAGVKGAALRGIVALLAEVRRVPAGDASVVLEYVLPSLSLLPRDPAPAVQVEHAGVLADLGLAALGLLESAAGPPQDAAPAAAALREALAHAAAGVLAGSGAPEARVALLRTLGPISASDLLASIASSLHAGASLPAPQPLSGSAGSLPLPSGAAASYCLALDSQFLHPDASLLSAALEQSSPLVAYGNAMYGLDDSGSMGLPGTAESSGIQGAMQAALTTELSVEESASQMEAWAPRGALVAHFAEHQAGVNQLAVASSGLFFVSASSDSTTKVWDGRRLDRDVSFRSRLTYSGQGGKINAATTLPDSSSVVTGSSDGSVHLWRVDTVARSGGERFTGVTAQRQCSGEALGEALALAPWGHAAVLQSHARRGLSAWDLRAAEHAWALPYDPAQGVISCFVTDPASQNWVVTGSSRGVLCVWDLRFRLPVLSWQLGAGGGDRVIRAWDGTAPERSYAEFLAIQNNGPRKLGFFGTRNMGFMHQQLIEVLAYAMILTGNHIYTSGATGTNAAVIRGALRAENPELLTVVLPQSLTKQPLESQELLQQVPQLIEMPQNDDMQLLCNRDIIGRVAQIICFAFHDSGLLLETCQEAKAEKKIVTMFFLD</sequence>
<dbReference type="InterPro" id="IPR055231">
    <property type="entry name" value="2AA_helical"/>
</dbReference>
<feature type="domain" description="Protein kinase" evidence="10">
    <location>
        <begin position="24"/>
        <end position="310"/>
    </location>
</feature>
<dbReference type="AlphaFoldDB" id="A0A087SLB7"/>
<evidence type="ECO:0000256" key="1">
    <source>
        <dbReference type="ARBA" id="ARBA00012513"/>
    </source>
</evidence>
<dbReference type="RefSeq" id="XP_011399459.1">
    <property type="nucleotide sequence ID" value="XM_011401157.1"/>
</dbReference>
<dbReference type="eggNOG" id="KOG1240">
    <property type="taxonomic scope" value="Eukaryota"/>
</dbReference>
<dbReference type="OrthoDB" id="242910at2759"/>
<keyword evidence="6 11" id="KW-0418">Kinase</keyword>
<reference evidence="11 12" key="1">
    <citation type="journal article" date="2014" name="BMC Genomics">
        <title>Oil accumulation mechanisms of the oleaginous microalga Chlorella protothecoides revealed through its genome, transcriptomes, and proteomes.</title>
        <authorList>
            <person name="Gao C."/>
            <person name="Wang Y."/>
            <person name="Shen Y."/>
            <person name="Yan D."/>
            <person name="He X."/>
            <person name="Dai J."/>
            <person name="Wu Q."/>
        </authorList>
    </citation>
    <scope>NUCLEOTIDE SEQUENCE [LARGE SCALE GENOMIC DNA]</scope>
    <source>
        <strain evidence="11 12">0710</strain>
    </source>
</reference>
<gene>
    <name evidence="11" type="ORF">F751_2108</name>
</gene>
<dbReference type="PANTHER" id="PTHR17583:SF0">
    <property type="entry name" value="PHOSPHOINOSITIDE 3-KINASE REGULATORY SUBUNIT 4"/>
    <property type="match status" value="1"/>
</dbReference>
<dbReference type="PROSITE" id="PS50294">
    <property type="entry name" value="WD_REPEATS_REGION"/>
    <property type="match status" value="2"/>
</dbReference>
<feature type="repeat" description="WD" evidence="8">
    <location>
        <begin position="783"/>
        <end position="815"/>
    </location>
</feature>
<dbReference type="Gene3D" id="2.130.10.10">
    <property type="entry name" value="YVTN repeat-like/Quinoprotein amine dehydrogenase"/>
    <property type="match status" value="2"/>
</dbReference>
<dbReference type="SMART" id="SM00320">
    <property type="entry name" value="WD40"/>
    <property type="match status" value="3"/>
</dbReference>
<dbReference type="GeneID" id="23613499"/>
<keyword evidence="3" id="KW-0808">Transferase</keyword>